<dbReference type="EMBL" id="JARKIK010000039">
    <property type="protein sequence ID" value="KAK8738464.1"/>
    <property type="molecule type" value="Genomic_DNA"/>
</dbReference>
<comment type="caution">
    <text evidence="2">The sequence shown here is derived from an EMBL/GenBank/DDBJ whole genome shotgun (WGS) entry which is preliminary data.</text>
</comment>
<feature type="non-terminal residue" evidence="2">
    <location>
        <position position="185"/>
    </location>
</feature>
<evidence type="ECO:0000313" key="2">
    <source>
        <dbReference type="EMBL" id="KAK8738464.1"/>
    </source>
</evidence>
<gene>
    <name evidence="2" type="ORF">OTU49_003884</name>
</gene>
<evidence type="ECO:0000256" key="1">
    <source>
        <dbReference type="SAM" id="SignalP"/>
    </source>
</evidence>
<reference evidence="2 3" key="1">
    <citation type="journal article" date="2024" name="BMC Genomics">
        <title>Genome assembly of redclaw crayfish (Cherax quadricarinatus) provides insights into its immune adaptation and hypoxia tolerance.</title>
        <authorList>
            <person name="Liu Z."/>
            <person name="Zheng J."/>
            <person name="Li H."/>
            <person name="Fang K."/>
            <person name="Wang S."/>
            <person name="He J."/>
            <person name="Zhou D."/>
            <person name="Weng S."/>
            <person name="Chi M."/>
            <person name="Gu Z."/>
            <person name="He J."/>
            <person name="Li F."/>
            <person name="Wang M."/>
        </authorList>
    </citation>
    <scope>NUCLEOTIDE SEQUENCE [LARGE SCALE GENOMIC DNA]</scope>
    <source>
        <strain evidence="2">ZL_2023a</strain>
    </source>
</reference>
<feature type="chain" id="PRO_5043609440" evidence="1">
    <location>
        <begin position="23"/>
        <end position="185"/>
    </location>
</feature>
<keyword evidence="1" id="KW-0732">Signal</keyword>
<keyword evidence="3" id="KW-1185">Reference proteome</keyword>
<dbReference type="Proteomes" id="UP001445076">
    <property type="component" value="Unassembled WGS sequence"/>
</dbReference>
<dbReference type="AlphaFoldDB" id="A0AAW0XKB3"/>
<name>A0AAW0XKB3_CHEQU</name>
<proteinExistence type="predicted"/>
<protein>
    <submittedName>
        <fullName evidence="2">Uncharacterized protein</fullName>
    </submittedName>
</protein>
<feature type="signal peptide" evidence="1">
    <location>
        <begin position="1"/>
        <end position="22"/>
    </location>
</feature>
<sequence>MAGNELWPLLIRTFLVIDLTFATILNGKCTDKHKCEVTITSQHPKVGFLTPKLCCDEIDFPFTFLANFFELQLDEEIVTLHMHEYYLVDIRVRVCEESFTEHYDSRTLSENTIFNMCMEYLPDDCHGYDAHNYQTYSHDTKYDISYAYSSNDLAARLLELRHLRDRPFSYPVYVNITIPADFELL</sequence>
<organism evidence="2 3">
    <name type="scientific">Cherax quadricarinatus</name>
    <name type="common">Australian red claw crayfish</name>
    <dbReference type="NCBI Taxonomy" id="27406"/>
    <lineage>
        <taxon>Eukaryota</taxon>
        <taxon>Metazoa</taxon>
        <taxon>Ecdysozoa</taxon>
        <taxon>Arthropoda</taxon>
        <taxon>Crustacea</taxon>
        <taxon>Multicrustacea</taxon>
        <taxon>Malacostraca</taxon>
        <taxon>Eumalacostraca</taxon>
        <taxon>Eucarida</taxon>
        <taxon>Decapoda</taxon>
        <taxon>Pleocyemata</taxon>
        <taxon>Astacidea</taxon>
        <taxon>Parastacoidea</taxon>
        <taxon>Parastacidae</taxon>
        <taxon>Cherax</taxon>
    </lineage>
</organism>
<evidence type="ECO:0000313" key="3">
    <source>
        <dbReference type="Proteomes" id="UP001445076"/>
    </source>
</evidence>
<accession>A0AAW0XKB3</accession>